<dbReference type="AlphaFoldDB" id="A0A0A1MYN0"/>
<sequence>MLVCPNCREKQIGKLSPTSYYCWVCSIELTVSGKEVHIHQVEADGTLSSLDDLFSKEERRLL</sequence>
<keyword evidence="2" id="KW-1185">Reference proteome</keyword>
<proteinExistence type="predicted"/>
<dbReference type="RefSeq" id="WP_084612979.1">
    <property type="nucleotide sequence ID" value="NZ_CAXOIH010000007.1"/>
</dbReference>
<dbReference type="EMBL" id="CDGG01000001">
    <property type="protein sequence ID" value="CEI83851.1"/>
    <property type="molecule type" value="Genomic_DNA"/>
</dbReference>
<reference evidence="1 2" key="1">
    <citation type="submission" date="2014-11" db="EMBL/GenBank/DDBJ databases">
        <authorList>
            <person name="Urmite Genomes Urmite Genomes"/>
        </authorList>
    </citation>
    <scope>NUCLEOTIDE SEQUENCE [LARGE SCALE GENOMIC DNA]</scope>
    <source>
        <strain evidence="1 2">Oc5</strain>
    </source>
</reference>
<organism evidence="1 2">
    <name type="scientific">Oceanobacillus oncorhynchi</name>
    <dbReference type="NCBI Taxonomy" id="545501"/>
    <lineage>
        <taxon>Bacteria</taxon>
        <taxon>Bacillati</taxon>
        <taxon>Bacillota</taxon>
        <taxon>Bacilli</taxon>
        <taxon>Bacillales</taxon>
        <taxon>Bacillaceae</taxon>
        <taxon>Oceanobacillus</taxon>
    </lineage>
</organism>
<accession>A0A0A1MYN0</accession>
<dbReference type="OrthoDB" id="1798711at2"/>
<evidence type="ECO:0000313" key="1">
    <source>
        <dbReference type="EMBL" id="CEI83851.1"/>
    </source>
</evidence>
<evidence type="ECO:0000313" key="2">
    <source>
        <dbReference type="Proteomes" id="UP000040453"/>
    </source>
</evidence>
<gene>
    <name evidence="1" type="ORF">BN997_03773</name>
</gene>
<dbReference type="Proteomes" id="UP000040453">
    <property type="component" value="Unassembled WGS sequence"/>
</dbReference>
<protein>
    <submittedName>
        <fullName evidence="1">Uncharacterized protein</fullName>
    </submittedName>
</protein>
<name>A0A0A1MYN0_9BACI</name>
<dbReference type="STRING" id="545501.BN997_03773"/>